<accession>A0ABS5EE27</accession>
<evidence type="ECO:0000313" key="2">
    <source>
        <dbReference type="Proteomes" id="UP000698752"/>
    </source>
</evidence>
<evidence type="ECO:0000313" key="1">
    <source>
        <dbReference type="EMBL" id="MBR0649220.1"/>
    </source>
</evidence>
<reference evidence="2" key="1">
    <citation type="journal article" date="2021" name="Syst. Appl. Microbiol.">
        <title>Roseomonas hellenica sp. nov., isolated from roots of wild-growing Alkanna tinctoria.</title>
        <authorList>
            <person name="Rat A."/>
            <person name="Naranjo H.D."/>
            <person name="Lebbe L."/>
            <person name="Cnockaert M."/>
            <person name="Krigas N."/>
            <person name="Grigoriadou K."/>
            <person name="Maloupa E."/>
            <person name="Willems A."/>
        </authorList>
    </citation>
    <scope>NUCLEOTIDE SEQUENCE [LARGE SCALE GENOMIC DNA]</scope>
    <source>
        <strain evidence="2">LMG 31159</strain>
    </source>
</reference>
<sequence length="87" mass="9264">MTRLDARVIKLERHAGPQIPVGPFAEWSDADRLRVEALIDGPQGDSVLSALPDDALEGLAEAMRSALIAKGAYDEVAIMAAVNEPLP</sequence>
<comment type="caution">
    <text evidence="1">The sequence shown here is derived from an EMBL/GenBank/DDBJ whole genome shotgun (WGS) entry which is preliminary data.</text>
</comment>
<gene>
    <name evidence="1" type="ORF">GXW78_06070</name>
</gene>
<name>A0ABS5EE27_9PROT</name>
<dbReference type="EMBL" id="JAAEDI010000005">
    <property type="protein sequence ID" value="MBR0649220.1"/>
    <property type="molecule type" value="Genomic_DNA"/>
</dbReference>
<organism evidence="1 2">
    <name type="scientific">Neoroseomonas terrae</name>
    <dbReference type="NCBI Taxonomy" id="424799"/>
    <lineage>
        <taxon>Bacteria</taxon>
        <taxon>Pseudomonadati</taxon>
        <taxon>Pseudomonadota</taxon>
        <taxon>Alphaproteobacteria</taxon>
        <taxon>Acetobacterales</taxon>
        <taxon>Acetobacteraceae</taxon>
        <taxon>Neoroseomonas</taxon>
    </lineage>
</organism>
<protein>
    <submittedName>
        <fullName evidence="1">Uncharacterized protein</fullName>
    </submittedName>
</protein>
<keyword evidence="2" id="KW-1185">Reference proteome</keyword>
<dbReference type="RefSeq" id="WP_211866998.1">
    <property type="nucleotide sequence ID" value="NZ_JAAEDI010000005.1"/>
</dbReference>
<proteinExistence type="predicted"/>
<dbReference type="Proteomes" id="UP000698752">
    <property type="component" value="Unassembled WGS sequence"/>
</dbReference>